<dbReference type="Proteomes" id="UP000031668">
    <property type="component" value="Unassembled WGS sequence"/>
</dbReference>
<name>A0A0C2IFT4_THEKT</name>
<comment type="caution">
    <text evidence="1">The sequence shown here is derived from an EMBL/GenBank/DDBJ whole genome shotgun (WGS) entry which is preliminary data.</text>
</comment>
<dbReference type="AlphaFoldDB" id="A0A0C2IFT4"/>
<reference evidence="1 2" key="1">
    <citation type="journal article" date="2014" name="Genome Biol. Evol.">
        <title>The genome of the myxosporean Thelohanellus kitauei shows adaptations to nutrient acquisition within its fish host.</title>
        <authorList>
            <person name="Yang Y."/>
            <person name="Xiong J."/>
            <person name="Zhou Z."/>
            <person name="Huo F."/>
            <person name="Miao W."/>
            <person name="Ran C."/>
            <person name="Liu Y."/>
            <person name="Zhang J."/>
            <person name="Feng J."/>
            <person name="Wang M."/>
            <person name="Wang M."/>
            <person name="Wang L."/>
            <person name="Yao B."/>
        </authorList>
    </citation>
    <scope>NUCLEOTIDE SEQUENCE [LARGE SCALE GENOMIC DNA]</scope>
    <source>
        <strain evidence="1">Wuqing</strain>
    </source>
</reference>
<sequence length="109" mass="12654">MRNVCFWLKCHTTEEILSIITADFFPGSHRIKKCFLRYSQLRTVYDHHSINHPQNFMGNLIGAHTNTIEGTWNTLKMKKVARNVAYTSDEFGNTIENSIDDILGGFIYR</sequence>
<evidence type="ECO:0000313" key="2">
    <source>
        <dbReference type="Proteomes" id="UP000031668"/>
    </source>
</evidence>
<gene>
    <name evidence="1" type="ORF">RF11_03219</name>
</gene>
<evidence type="ECO:0000313" key="1">
    <source>
        <dbReference type="EMBL" id="KII64164.1"/>
    </source>
</evidence>
<accession>A0A0C2IFT4</accession>
<protein>
    <recommendedName>
        <fullName evidence="3">ISXO2-like transposase domain-containing protein</fullName>
    </recommendedName>
</protein>
<dbReference type="EMBL" id="JWZT01004411">
    <property type="protein sequence ID" value="KII64164.1"/>
    <property type="molecule type" value="Genomic_DNA"/>
</dbReference>
<dbReference type="OrthoDB" id="424490at2759"/>
<evidence type="ECO:0008006" key="3">
    <source>
        <dbReference type="Google" id="ProtNLM"/>
    </source>
</evidence>
<proteinExistence type="predicted"/>
<keyword evidence="2" id="KW-1185">Reference proteome</keyword>
<organism evidence="1 2">
    <name type="scientific">Thelohanellus kitauei</name>
    <name type="common">Myxosporean</name>
    <dbReference type="NCBI Taxonomy" id="669202"/>
    <lineage>
        <taxon>Eukaryota</taxon>
        <taxon>Metazoa</taxon>
        <taxon>Cnidaria</taxon>
        <taxon>Myxozoa</taxon>
        <taxon>Myxosporea</taxon>
        <taxon>Bivalvulida</taxon>
        <taxon>Platysporina</taxon>
        <taxon>Myxobolidae</taxon>
        <taxon>Thelohanellus</taxon>
    </lineage>
</organism>